<evidence type="ECO:0000313" key="4">
    <source>
        <dbReference type="Proteomes" id="UP000342300"/>
    </source>
</evidence>
<dbReference type="PANTHER" id="PTHR35004:SF8">
    <property type="entry name" value="TRANSPOSASE RV3428C-RELATED"/>
    <property type="match status" value="1"/>
</dbReference>
<dbReference type="Pfam" id="PF22483">
    <property type="entry name" value="Mu-transpos_C_2"/>
    <property type="match status" value="1"/>
</dbReference>
<dbReference type="AlphaFoldDB" id="A0A6A7RX58"/>
<dbReference type="Proteomes" id="UP000342300">
    <property type="component" value="Unassembled WGS sequence"/>
</dbReference>
<sequence length="512" mass="57386">MYEIRQMIQRLRLGESNRAVARAQGVGRDTVGRVRDIAAAQNWLEATSPLPDDATIARYYQTAGKGTSAGGAKNPTHLSTVEPFREKVLEWHRQGIAVSSIRQALARQYGYGGSVHAVYRFLRSEAAPTPVATVMLDFAVGEQAQVDFGSGPLITDRHSGEVFKTWFFVMTLSWSRHQYAELVRNQSVETWLACHRHAFEWFNGVPRKVRIDNPKCAITRACYYEPTVQRAYAELALGYAFVIDPCPVADPAKKGRVESGVKYVKGNFMPLREFHGLAHANAQLEAWIQGEAGNRLHGSTRERPLMRFNETEQALLQPLPAVAPTCPTWAKAKLHGNGHVQHAYCHYSAPFRLIHQTLWLEITPDALRIYHEHELVAIHPRLFKAGTRSTVEDHLPPDAQAYFMRDPQWCLTQATAVGPACRAVVESLFAKRVLDQLRAVQGLLRLADQFGRGRLDAACSRALNFGTPSYRTIKQILKTGLDQQPELIDAPTLEAPYLSGGHFRRQPSDLLH</sequence>
<proteinExistence type="inferred from homology"/>
<dbReference type="InterPro" id="IPR054353">
    <property type="entry name" value="IstA-like_C"/>
</dbReference>
<dbReference type="InterPro" id="IPR001584">
    <property type="entry name" value="Integrase_cat-core"/>
</dbReference>
<dbReference type="Gene3D" id="3.30.420.10">
    <property type="entry name" value="Ribonuclease H-like superfamily/Ribonuclease H"/>
    <property type="match status" value="1"/>
</dbReference>
<dbReference type="PANTHER" id="PTHR35004">
    <property type="entry name" value="TRANSPOSASE RV3428C-RELATED"/>
    <property type="match status" value="1"/>
</dbReference>
<dbReference type="EMBL" id="PDHS01000428">
    <property type="protein sequence ID" value="MQM32051.1"/>
    <property type="molecule type" value="Genomic_DNA"/>
</dbReference>
<protein>
    <submittedName>
        <fullName evidence="3">IS21 family transposase</fullName>
    </submittedName>
</protein>
<dbReference type="PROSITE" id="PS50994">
    <property type="entry name" value="INTEGRASE"/>
    <property type="match status" value="1"/>
</dbReference>
<dbReference type="InterPro" id="IPR036397">
    <property type="entry name" value="RNaseH_sf"/>
</dbReference>
<organism evidence="3 4">
    <name type="scientific">Candidatus Accumulibacter phosphatis</name>
    <dbReference type="NCBI Taxonomy" id="327160"/>
    <lineage>
        <taxon>Bacteria</taxon>
        <taxon>Pseudomonadati</taxon>
        <taxon>Pseudomonadota</taxon>
        <taxon>Betaproteobacteria</taxon>
        <taxon>Candidatus Accumulibacter</taxon>
    </lineage>
</organism>
<reference evidence="3 4" key="1">
    <citation type="submission" date="2017-09" db="EMBL/GenBank/DDBJ databases">
        <title>Metagenomic Analysis Reveals Denitrifying Candidatus Accumulibacter and Flanking Population as a Source of N2O.</title>
        <authorList>
            <person name="Gao H."/>
            <person name="Mao Y."/>
            <person name="Zhao X."/>
            <person name="Liu W.-T."/>
            <person name="Zhang T."/>
            <person name="Wells G."/>
        </authorList>
    </citation>
    <scope>NUCLEOTIDE SEQUENCE [LARGE SCALE GENOMIC DNA]</scope>
    <source>
        <strain evidence="3">CANDO_2_IC</strain>
    </source>
</reference>
<evidence type="ECO:0000313" key="3">
    <source>
        <dbReference type="EMBL" id="MQM32051.1"/>
    </source>
</evidence>
<dbReference type="SUPFAM" id="SSF53098">
    <property type="entry name" value="Ribonuclease H-like"/>
    <property type="match status" value="1"/>
</dbReference>
<comment type="similarity">
    <text evidence="1">Belongs to the transposase IS21/IS408/IS1162 family.</text>
</comment>
<comment type="caution">
    <text evidence="3">The sequence shown here is derived from an EMBL/GenBank/DDBJ whole genome shotgun (WGS) entry which is preliminary data.</text>
</comment>
<dbReference type="InterPro" id="IPR012337">
    <property type="entry name" value="RNaseH-like_sf"/>
</dbReference>
<dbReference type="GO" id="GO:0015074">
    <property type="term" value="P:DNA integration"/>
    <property type="evidence" value="ECO:0007669"/>
    <property type="project" value="InterPro"/>
</dbReference>
<evidence type="ECO:0000259" key="2">
    <source>
        <dbReference type="PROSITE" id="PS50994"/>
    </source>
</evidence>
<gene>
    <name evidence="3" type="ORF">CRU78_16690</name>
</gene>
<accession>A0A6A7RX58</accession>
<evidence type="ECO:0000256" key="1">
    <source>
        <dbReference type="ARBA" id="ARBA00009277"/>
    </source>
</evidence>
<feature type="domain" description="Integrase catalytic" evidence="2">
    <location>
        <begin position="126"/>
        <end position="312"/>
    </location>
</feature>
<dbReference type="NCBIfam" id="NF033546">
    <property type="entry name" value="transpos_IS21"/>
    <property type="match status" value="1"/>
</dbReference>
<name>A0A6A7RX58_9PROT</name>
<dbReference type="GO" id="GO:0003676">
    <property type="term" value="F:nucleic acid binding"/>
    <property type="evidence" value="ECO:0007669"/>
    <property type="project" value="InterPro"/>
</dbReference>